<dbReference type="CDD" id="cd13634">
    <property type="entry name" value="PBP2_Sco4506"/>
    <property type="match status" value="1"/>
</dbReference>
<organism evidence="5">
    <name type="scientific">Sulfurihydrogenibium azorense</name>
    <dbReference type="NCBI Taxonomy" id="309806"/>
    <lineage>
        <taxon>Bacteria</taxon>
        <taxon>Pseudomonadati</taxon>
        <taxon>Aquificota</taxon>
        <taxon>Aquificia</taxon>
        <taxon>Aquificales</taxon>
        <taxon>Hydrogenothermaceae</taxon>
        <taxon>Sulfurihydrogenibium</taxon>
    </lineage>
</organism>
<dbReference type="AlphaFoldDB" id="A0A831YEG0"/>
<protein>
    <recommendedName>
        <fullName evidence="4">MnmC-like methyltransferase domain-containing protein</fullName>
    </recommendedName>
</protein>
<evidence type="ECO:0000256" key="3">
    <source>
        <dbReference type="ARBA" id="ARBA00023239"/>
    </source>
</evidence>
<dbReference type="InterPro" id="IPR003773">
    <property type="entry name" value="Menaquinone_biosynth"/>
</dbReference>
<evidence type="ECO:0000256" key="2">
    <source>
        <dbReference type="ARBA" id="ARBA00022428"/>
    </source>
</evidence>
<keyword evidence="2" id="KW-0474">Menaquinone biosynthesis</keyword>
<dbReference type="InterPro" id="IPR030868">
    <property type="entry name" value="MqnA"/>
</dbReference>
<feature type="non-terminal residue" evidence="5">
    <location>
        <position position="503"/>
    </location>
</feature>
<dbReference type="PANTHER" id="PTHR37690">
    <property type="entry name" value="CHORISMATE DEHYDRATASE"/>
    <property type="match status" value="1"/>
</dbReference>
<reference evidence="5" key="1">
    <citation type="journal article" date="2020" name="mSystems">
        <title>Genome- and Community-Level Interaction Insights into Carbon Utilization and Element Cycling Functions of Hydrothermarchaeota in Hydrothermal Sediment.</title>
        <authorList>
            <person name="Zhou Z."/>
            <person name="Liu Y."/>
            <person name="Xu W."/>
            <person name="Pan J."/>
            <person name="Luo Z.H."/>
            <person name="Li M."/>
        </authorList>
    </citation>
    <scope>NUCLEOTIDE SEQUENCE [LARGE SCALE GENOMIC DNA]</scope>
    <source>
        <strain evidence="5">SpSt-1257</strain>
    </source>
</reference>
<evidence type="ECO:0000313" key="5">
    <source>
        <dbReference type="EMBL" id="HEV09361.1"/>
    </source>
</evidence>
<evidence type="ECO:0000256" key="1">
    <source>
        <dbReference type="ARBA" id="ARBA00004863"/>
    </source>
</evidence>
<comment type="caution">
    <text evidence="5">The sequence shown here is derived from an EMBL/GenBank/DDBJ whole genome shotgun (WGS) entry which is preliminary data.</text>
</comment>
<dbReference type="Proteomes" id="UP000885621">
    <property type="component" value="Unassembled WGS sequence"/>
</dbReference>
<dbReference type="SUPFAM" id="SSF53850">
    <property type="entry name" value="Periplasmic binding protein-like II"/>
    <property type="match status" value="1"/>
</dbReference>
<accession>A0A831YEG0</accession>
<dbReference type="InterPro" id="IPR029063">
    <property type="entry name" value="SAM-dependent_MTases_sf"/>
</dbReference>
<dbReference type="UniPathway" id="UPA00079"/>
<dbReference type="Gene3D" id="3.40.50.150">
    <property type="entry name" value="Vaccinia Virus protein VP39"/>
    <property type="match status" value="1"/>
</dbReference>
<sequence length="503" mass="58096">MKVGWIDYLNTLPFGIENFKDLEIVKDYPANLNKLLKDKKIDVGIVSVAEYLESFYQYLIIPDLSISSYKEVGSVIIASDIPIEQVETIYVTKESKTSFYLTRVIFEIFLNKKPEYKTFDSYKKRQTVLLIGDKALEFKKDYSYVYDLSSLWFSKTKLPFTFALWCVNKDFFLKNQNRVNEFGKSLKKNVESFFSKIDNLDLENWKKDYLKNLKYDFDKESIESVRLFSRYLLQLNIIKTLPDIRFTDGKVITADGTQTFFNFDYNEAYHSTKAGSYTESLYKFVIPCKIDSISKEKGKLDILDVGFGLGYNVAVAIKVAKESNPNVKLNIISVEKDQNFIDRINSMDIPENLKKEFEIIKSLTKSFITLNSKEYLAYKYVDENVNLVVIVGEGREVLQNLAKENYKFDAVFYDPFSPKVNTEMWTFDIFNVVKSLMREKAILATYSAALPVRKGLMEAGFKIGLVEPVGRRSYSTVATLEGDIPPIPEKELERLKNSPLSKP</sequence>
<dbReference type="Pfam" id="PF02621">
    <property type="entry name" value="VitK2_biosynth"/>
    <property type="match status" value="1"/>
</dbReference>
<keyword evidence="3" id="KW-0456">Lyase</keyword>
<feature type="domain" description="MnmC-like methyltransferase" evidence="4">
    <location>
        <begin position="356"/>
        <end position="480"/>
    </location>
</feature>
<dbReference type="HAMAP" id="MF_00995">
    <property type="entry name" value="MqnA"/>
    <property type="match status" value="1"/>
</dbReference>
<comment type="pathway">
    <text evidence="1">Quinol/quinone metabolism; menaquinone biosynthesis.</text>
</comment>
<name>A0A831YEG0_9AQUI</name>
<dbReference type="SUPFAM" id="SSF53335">
    <property type="entry name" value="S-adenosyl-L-methionine-dependent methyltransferases"/>
    <property type="match status" value="1"/>
</dbReference>
<gene>
    <name evidence="5" type="ORF">ENO34_03050</name>
</gene>
<dbReference type="Pfam" id="PF05430">
    <property type="entry name" value="Methyltransf_30"/>
    <property type="match status" value="1"/>
</dbReference>
<dbReference type="InterPro" id="IPR008471">
    <property type="entry name" value="MnmC-like_methylTransf"/>
</dbReference>
<dbReference type="EMBL" id="DSFC01000171">
    <property type="protein sequence ID" value="HEV09361.1"/>
    <property type="molecule type" value="Genomic_DNA"/>
</dbReference>
<dbReference type="PANTHER" id="PTHR37690:SF1">
    <property type="entry name" value="CHORISMATE DEHYDRATASE"/>
    <property type="match status" value="1"/>
</dbReference>
<dbReference type="GO" id="GO:0016829">
    <property type="term" value="F:lyase activity"/>
    <property type="evidence" value="ECO:0007669"/>
    <property type="project" value="UniProtKB-KW"/>
</dbReference>
<dbReference type="GO" id="GO:0009234">
    <property type="term" value="P:menaquinone biosynthetic process"/>
    <property type="evidence" value="ECO:0007669"/>
    <property type="project" value="UniProtKB-UniPathway"/>
</dbReference>
<dbReference type="Gene3D" id="3.40.190.10">
    <property type="entry name" value="Periplasmic binding protein-like II"/>
    <property type="match status" value="2"/>
</dbReference>
<dbReference type="GO" id="GO:0016645">
    <property type="term" value="F:oxidoreductase activity, acting on the CH-NH group of donors"/>
    <property type="evidence" value="ECO:0007669"/>
    <property type="project" value="InterPro"/>
</dbReference>
<proteinExistence type="inferred from homology"/>
<evidence type="ECO:0000259" key="4">
    <source>
        <dbReference type="Pfam" id="PF05430"/>
    </source>
</evidence>